<organism evidence="1 2">
    <name type="scientific">Streptococcus agalactiae</name>
    <dbReference type="NCBI Taxonomy" id="1311"/>
    <lineage>
        <taxon>Bacteria</taxon>
        <taxon>Bacillati</taxon>
        <taxon>Bacillota</taxon>
        <taxon>Bacilli</taxon>
        <taxon>Lactobacillales</taxon>
        <taxon>Streptococcaceae</taxon>
        <taxon>Streptococcus</taxon>
    </lineage>
</organism>
<name>A0A0H1UGV6_STRAG</name>
<dbReference type="AlphaFoldDB" id="A0A0H1UGV6"/>
<protein>
    <submittedName>
        <fullName evidence="1">Uncharacterized protein</fullName>
    </submittedName>
</protein>
<gene>
    <name evidence="1" type="ORF">WA04_09505</name>
</gene>
<comment type="caution">
    <text evidence="1">The sequence shown here is derived from an EMBL/GenBank/DDBJ whole genome shotgun (WGS) entry which is preliminary data.</text>
</comment>
<sequence length="83" mass="9824">MTKKYLPNRWQVLIRLGKGGVKITLWGLFFLLRTIVFYYLCRWAFHPHWLAVLSGFVLACGSDIRLCSPWKGKKCLKRFIIFC</sequence>
<evidence type="ECO:0000313" key="1">
    <source>
        <dbReference type="EMBL" id="KLL36095.1"/>
    </source>
</evidence>
<dbReference type="RefSeq" id="WP_000163438.1">
    <property type="nucleotide sequence ID" value="NZ_CP038809.1"/>
</dbReference>
<accession>A0A0H1UGV6</accession>
<dbReference type="Proteomes" id="UP000035346">
    <property type="component" value="Unassembled WGS sequence"/>
</dbReference>
<evidence type="ECO:0000313" key="2">
    <source>
        <dbReference type="Proteomes" id="UP000035346"/>
    </source>
</evidence>
<proteinExistence type="predicted"/>
<reference evidence="1 2" key="1">
    <citation type="journal article" date="2015" name="PLoS ONE">
        <title>Genomic analysis reveals the molecular basis for capsule loss in the group B streptococcus population.</title>
        <authorList>
            <consortium name="DEVANI Consortium"/>
            <person name="Rosini R."/>
            <person name="Campisi E."/>
            <person name="De Chiara M."/>
            <person name="Tettelin H."/>
            <person name="Rinaudo D."/>
            <person name="Toniolo C."/>
            <person name="Metruccio M."/>
            <person name="Guidotti S."/>
            <person name="Sorensen U.B."/>
            <person name="Kilian M."/>
            <person name="Ramirez M."/>
            <person name="Janulczyk R."/>
            <person name="Donati C."/>
            <person name="Grandi G."/>
            <person name="Margarit I."/>
        </authorList>
    </citation>
    <scope>NUCLEOTIDE SEQUENCE [LARGE SCALE GENOMIC DNA]</scope>
    <source>
        <strain evidence="1 2">DK-B-USS-215</strain>
    </source>
</reference>
<dbReference type="EMBL" id="LBKL01000087">
    <property type="protein sequence ID" value="KLL36095.1"/>
    <property type="molecule type" value="Genomic_DNA"/>
</dbReference>